<dbReference type="Gene3D" id="1.10.510.10">
    <property type="entry name" value="Transferase(Phosphotransferase) domain 1"/>
    <property type="match status" value="1"/>
</dbReference>
<dbReference type="CDD" id="cd04026">
    <property type="entry name" value="C2_PKC_alpha_gamma"/>
    <property type="match status" value="1"/>
</dbReference>
<evidence type="ECO:0000256" key="21">
    <source>
        <dbReference type="PIRSR" id="PIRSR000550-4"/>
    </source>
</evidence>
<dbReference type="GO" id="GO:0016020">
    <property type="term" value="C:membrane"/>
    <property type="evidence" value="ECO:0007669"/>
    <property type="project" value="UniProtKB-SubCell"/>
</dbReference>
<evidence type="ECO:0000256" key="15">
    <source>
        <dbReference type="ARBA" id="ARBA00047272"/>
    </source>
</evidence>
<dbReference type="CDD" id="cd20836">
    <property type="entry name" value="C1_cPKC_rpt2"/>
    <property type="match status" value="1"/>
</dbReference>
<dbReference type="PROSITE" id="PS50004">
    <property type="entry name" value="C2"/>
    <property type="match status" value="1"/>
</dbReference>
<dbReference type="PROSITE" id="PS51285">
    <property type="entry name" value="AGC_KINASE_CTER"/>
    <property type="match status" value="1"/>
</dbReference>
<dbReference type="SUPFAM" id="SSF56112">
    <property type="entry name" value="Protein kinase-like (PK-like)"/>
    <property type="match status" value="1"/>
</dbReference>
<feature type="domain" description="Phorbol-ester/DAG-type" evidence="26">
    <location>
        <begin position="107"/>
        <end position="157"/>
    </location>
</feature>
<evidence type="ECO:0000256" key="18">
    <source>
        <dbReference type="PIRSR" id="PIRSR000550-1"/>
    </source>
</evidence>
<dbReference type="PROSITE" id="PS50011">
    <property type="entry name" value="PROTEIN_KINASE_DOM"/>
    <property type="match status" value="1"/>
</dbReference>
<dbReference type="FunFam" id="1.10.510.10:FF:000023">
    <property type="entry name" value="Protein kinase C"/>
    <property type="match status" value="1"/>
</dbReference>
<evidence type="ECO:0000256" key="1">
    <source>
        <dbReference type="ARBA" id="ARBA00004170"/>
    </source>
</evidence>
<dbReference type="InterPro" id="IPR000961">
    <property type="entry name" value="AGC-kinase_C"/>
</dbReference>
<dbReference type="FunFam" id="3.30.200.20:FF:000080">
    <property type="entry name" value="Protein kinase C"/>
    <property type="match status" value="1"/>
</dbReference>
<feature type="binding site" evidence="21">
    <location>
        <position position="192"/>
    </location>
    <ligand>
        <name>Ca(2+)</name>
        <dbReference type="ChEBI" id="CHEBI:29108"/>
        <label>1</label>
    </ligand>
</feature>
<dbReference type="Pfam" id="PF00130">
    <property type="entry name" value="C1_1"/>
    <property type="match status" value="1"/>
</dbReference>
<dbReference type="GO" id="GO:0004697">
    <property type="term" value="F:diacylglycerol-dependent serine/threonine kinase activity"/>
    <property type="evidence" value="ECO:0007669"/>
    <property type="project" value="UniProtKB-EC"/>
</dbReference>
<dbReference type="PIRSF" id="PIRSF000550">
    <property type="entry name" value="PKC_alpha"/>
    <property type="match status" value="1"/>
</dbReference>
<evidence type="ECO:0000256" key="8">
    <source>
        <dbReference type="ARBA" id="ARBA00022737"/>
    </source>
</evidence>
<dbReference type="FunFam" id="2.60.40.150:FF:000012">
    <property type="entry name" value="Kinase C alpha type"/>
    <property type="match status" value="1"/>
</dbReference>
<dbReference type="InterPro" id="IPR017892">
    <property type="entry name" value="Pkinase_C"/>
</dbReference>
<evidence type="ECO:0000256" key="5">
    <source>
        <dbReference type="ARBA" id="ARBA00022553"/>
    </source>
</evidence>
<dbReference type="InterPro" id="IPR000008">
    <property type="entry name" value="C2_dom"/>
</dbReference>
<dbReference type="FunFam" id="3.30.60.20:FF:000052">
    <property type="entry name" value="Protein kinase C"/>
    <property type="match status" value="1"/>
</dbReference>
<feature type="binding site" evidence="21">
    <location>
        <position position="250"/>
    </location>
    <ligand>
        <name>Ca(2+)</name>
        <dbReference type="ChEBI" id="CHEBI:29108"/>
        <label>1</label>
    </ligand>
</feature>
<dbReference type="SMART" id="SM00133">
    <property type="entry name" value="S_TK_X"/>
    <property type="match status" value="1"/>
</dbReference>
<evidence type="ECO:0000256" key="11">
    <source>
        <dbReference type="ARBA" id="ARBA00022777"/>
    </source>
</evidence>
<dbReference type="InterPro" id="IPR046349">
    <property type="entry name" value="C1-like_sf"/>
</dbReference>
<dbReference type="PANTHER" id="PTHR24351">
    <property type="entry name" value="RIBOSOMAL PROTEIN S6 KINASE"/>
    <property type="match status" value="1"/>
</dbReference>
<dbReference type="Gene3D" id="3.30.60.20">
    <property type="match status" value="2"/>
</dbReference>
<comment type="similarity">
    <text evidence="2 17">Belongs to the protein kinase superfamily. AGC Ser/Thr protein kinase family. PKC subfamily.</text>
</comment>
<evidence type="ECO:0000256" key="4">
    <source>
        <dbReference type="ARBA" id="ARBA00022527"/>
    </source>
</evidence>
<dbReference type="Ensembl" id="ENSCCRT00020020561.1">
    <property type="protein sequence ID" value="ENSCCRP00020018722.1"/>
    <property type="gene ID" value="ENSCCRG00020004298.1"/>
</dbReference>
<comment type="subcellular location">
    <subcellularLocation>
        <location evidence="1">Membrane</location>
        <topology evidence="1">Peripheral membrane protein</topology>
    </subcellularLocation>
</comment>
<feature type="active site" description="Proton acceptor" evidence="18">
    <location>
        <position position="470"/>
    </location>
</feature>
<evidence type="ECO:0000259" key="26">
    <source>
        <dbReference type="PROSITE" id="PS50081"/>
    </source>
</evidence>
<dbReference type="InterPro" id="IPR008271">
    <property type="entry name" value="Ser/Thr_kinase_AS"/>
</dbReference>
<dbReference type="SUPFAM" id="SSF49562">
    <property type="entry name" value="C2 domain (Calcium/lipid-binding domain, CaLB)"/>
    <property type="match status" value="1"/>
</dbReference>
<dbReference type="PROSITE" id="PS00107">
    <property type="entry name" value="PROTEIN_KINASE_ATP"/>
    <property type="match status" value="1"/>
</dbReference>
<accession>A0A8C2CXV3</accession>
<feature type="domain" description="Phorbol-ester/DAG-type" evidence="26">
    <location>
        <begin position="55"/>
        <end position="92"/>
    </location>
</feature>
<dbReference type="SMART" id="SM00220">
    <property type="entry name" value="S_TKc"/>
    <property type="match status" value="1"/>
</dbReference>
<evidence type="ECO:0000313" key="28">
    <source>
        <dbReference type="Ensembl" id="ENSCCRP00020018722.1"/>
    </source>
</evidence>
<evidence type="ECO:0000259" key="25">
    <source>
        <dbReference type="PROSITE" id="PS50011"/>
    </source>
</evidence>
<keyword evidence="9 17" id="KW-0547">Nucleotide-binding</keyword>
<evidence type="ECO:0000256" key="17">
    <source>
        <dbReference type="PIRNR" id="PIRNR000550"/>
    </source>
</evidence>
<evidence type="ECO:0000259" key="27">
    <source>
        <dbReference type="PROSITE" id="PS51285"/>
    </source>
</evidence>
<dbReference type="CDD" id="cd05587">
    <property type="entry name" value="STKc_cPKC"/>
    <property type="match status" value="1"/>
</dbReference>
<feature type="binding site" evidence="21">
    <location>
        <position position="199"/>
    </location>
    <ligand>
        <name>Ca(2+)</name>
        <dbReference type="ChEBI" id="CHEBI:29108"/>
        <label>1</label>
    </ligand>
</feature>
<evidence type="ECO:0000313" key="29">
    <source>
        <dbReference type="Proteomes" id="UP000694701"/>
    </source>
</evidence>
<dbReference type="SUPFAM" id="SSF57889">
    <property type="entry name" value="Cysteine-rich domain"/>
    <property type="match status" value="2"/>
</dbReference>
<feature type="compositionally biased region" description="Low complexity" evidence="23">
    <location>
        <begin position="1"/>
        <end position="21"/>
    </location>
</feature>
<feature type="domain" description="C2" evidence="24">
    <location>
        <begin position="164"/>
        <end position="277"/>
    </location>
</feature>
<reference evidence="28" key="1">
    <citation type="submission" date="2025-08" db="UniProtKB">
        <authorList>
            <consortium name="Ensembl"/>
        </authorList>
    </citation>
    <scope>IDENTIFICATION</scope>
</reference>
<dbReference type="PRINTS" id="PR00008">
    <property type="entry name" value="DAGPEDOMAIN"/>
</dbReference>
<evidence type="ECO:0000256" key="7">
    <source>
        <dbReference type="ARBA" id="ARBA00022723"/>
    </source>
</evidence>
<evidence type="ECO:0000256" key="22">
    <source>
        <dbReference type="PROSITE-ProRule" id="PRU10141"/>
    </source>
</evidence>
<gene>
    <name evidence="28" type="primary">LOC109081065</name>
</gene>
<feature type="compositionally biased region" description="Pro residues" evidence="23">
    <location>
        <begin position="22"/>
        <end position="34"/>
    </location>
</feature>
<dbReference type="InterPro" id="IPR011009">
    <property type="entry name" value="Kinase-like_dom_sf"/>
</dbReference>
<dbReference type="EC" id="2.7.11.13" evidence="3 17"/>
<evidence type="ECO:0000256" key="2">
    <source>
        <dbReference type="ARBA" id="ARBA00005490"/>
    </source>
</evidence>
<feature type="binding site" evidence="19">
    <location>
        <position position="201"/>
    </location>
    <ligand>
        <name>a 1,2-diacyl-sn-glycero-3-phospho-(1D-myo-inositol-4,5-bisphosphate)</name>
        <dbReference type="ChEBI" id="CHEBI:58456"/>
    </ligand>
</feature>
<dbReference type="SMART" id="SM00239">
    <property type="entry name" value="C2"/>
    <property type="match status" value="1"/>
</dbReference>
<dbReference type="PROSITE" id="PS00479">
    <property type="entry name" value="ZF_DAG_PE_1"/>
    <property type="match status" value="1"/>
</dbReference>
<feature type="binding site" evidence="21">
    <location>
        <position position="256"/>
    </location>
    <ligand>
        <name>Ca(2+)</name>
        <dbReference type="ChEBI" id="CHEBI:29108"/>
        <label>1</label>
    </ligand>
</feature>
<organism evidence="28 29">
    <name type="scientific">Cyprinus carpio</name>
    <name type="common">Common carp</name>
    <dbReference type="NCBI Taxonomy" id="7962"/>
    <lineage>
        <taxon>Eukaryota</taxon>
        <taxon>Metazoa</taxon>
        <taxon>Chordata</taxon>
        <taxon>Craniata</taxon>
        <taxon>Vertebrata</taxon>
        <taxon>Euteleostomi</taxon>
        <taxon>Actinopterygii</taxon>
        <taxon>Neopterygii</taxon>
        <taxon>Teleostei</taxon>
        <taxon>Ostariophysi</taxon>
        <taxon>Cypriniformes</taxon>
        <taxon>Cyprinidae</taxon>
        <taxon>Cyprininae</taxon>
        <taxon>Cyprinus</taxon>
    </lineage>
</organism>
<dbReference type="GO" id="GO:0005524">
    <property type="term" value="F:ATP binding"/>
    <property type="evidence" value="ECO:0007669"/>
    <property type="project" value="UniProtKB-UniRule"/>
</dbReference>
<evidence type="ECO:0000256" key="20">
    <source>
        <dbReference type="PIRSR" id="PIRSR000550-3"/>
    </source>
</evidence>
<feature type="binding site" evidence="20">
    <location>
        <begin position="352"/>
        <end position="360"/>
    </location>
    <ligand>
        <name>ATP</name>
        <dbReference type="ChEBI" id="CHEBI:30616"/>
    </ligand>
</feature>
<keyword evidence="8" id="KW-0677">Repeat</keyword>
<feature type="binding site" evidence="21">
    <location>
        <position position="193"/>
    </location>
    <ligand>
        <name>Ca(2+)</name>
        <dbReference type="ChEBI" id="CHEBI:29108"/>
        <label>2</label>
    </ligand>
</feature>
<evidence type="ECO:0000256" key="23">
    <source>
        <dbReference type="SAM" id="MobiDB-lite"/>
    </source>
</evidence>
<dbReference type="SMART" id="SM00109">
    <property type="entry name" value="C1"/>
    <property type="match status" value="2"/>
</dbReference>
<keyword evidence="14 17" id="KW-0067">ATP-binding</keyword>
<dbReference type="PRINTS" id="PR00360">
    <property type="entry name" value="C2DOMAIN"/>
</dbReference>
<dbReference type="Pfam" id="PF00069">
    <property type="entry name" value="Pkinase"/>
    <property type="match status" value="1"/>
</dbReference>
<feature type="binding site" evidence="21">
    <location>
        <position position="253"/>
    </location>
    <ligand>
        <name>Ca(2+)</name>
        <dbReference type="ChEBI" id="CHEBI:29108"/>
        <label>1</label>
    </ligand>
</feature>
<keyword evidence="4 17" id="KW-0723">Serine/threonine-protein kinase</keyword>
<name>A0A8C2CXV3_CYPCA</name>
<dbReference type="Pfam" id="PF00168">
    <property type="entry name" value="C2"/>
    <property type="match status" value="1"/>
</dbReference>
<dbReference type="InterPro" id="IPR035892">
    <property type="entry name" value="C2_domain_sf"/>
</dbReference>
<dbReference type="Proteomes" id="UP000694701">
    <property type="component" value="Unplaced"/>
</dbReference>
<keyword evidence="13 21" id="KW-0106">Calcium</keyword>
<sequence length="678" mass="76295">MSTPVSPSPSLSPLALSSPSPSSSPLPSPLSPPPRLPVFQRKGALKHKRVIEVKDHQFTARFFKQPTFCSHCTDFICFVVHKRCHEFVTFTCPGAITAPKAEDLKSKHKFKVHTYSSPTFCDHCGSLLYGLIHQGMKCASCDMNVHKRCESSVPSLCGHDHTEKRGRIRLTVRGEKEDIYVTVHEARNLIPMDPNGLSDPYVKLKLIPDPKSQSKQKTKTIRSTLNPIWNESFTFPPVCVRLSVEVWDWDRTSRNDFMGALSFGVSEIFRRSVSGWFKLLNQDEGEYYNIPVPDPDLQVPDAALMPSAPPDPVTVMMPVPAVTPPALSPTPTALHMSKGRVRLHDFNFLMVLGKGSFGKVLLAEERGSERLFAVKVLKKDVLFQDEDTESAMVERRVLGLVGRPHFLTSLYCAFQTEDRLYYVMEYVNGGDLMFHIQIVGKFKEPHAAFYAAEIAVGLFFLHNKGIIYRDLKLDNVLLDSEGHIKIADFGMCREAMMEGDTTRTFCGTPDYIAPEIVAYQPYGKAVDWWSYGVLLYEMLAGQPPFDGIDEEELFQSIMEQSVSYPKSLSREAVAICKGLLTKNPAKRLGGGEDAERELREHPFFRWIDWDRLERLEIQPPFKPRSGGRKGENFDNFFTSAPSVLTPSDPDVLAAISQEEFQGFTYINPEFPPSPLTAV</sequence>
<evidence type="ECO:0000256" key="3">
    <source>
        <dbReference type="ARBA" id="ARBA00012429"/>
    </source>
</evidence>
<feature type="domain" description="Protein kinase" evidence="25">
    <location>
        <begin position="346"/>
        <end position="604"/>
    </location>
</feature>
<proteinExistence type="inferred from homology"/>
<keyword evidence="10" id="KW-0863">Zinc-finger</keyword>
<keyword evidence="11 17" id="KW-0418">Kinase</keyword>
<comment type="catalytic activity">
    <reaction evidence="15 17">
        <text>L-threonyl-[protein] + ATP = O-phospho-L-threonyl-[protein] + ADP + H(+)</text>
        <dbReference type="Rhea" id="RHEA:46608"/>
        <dbReference type="Rhea" id="RHEA-COMP:11060"/>
        <dbReference type="Rhea" id="RHEA-COMP:11605"/>
        <dbReference type="ChEBI" id="CHEBI:15378"/>
        <dbReference type="ChEBI" id="CHEBI:30013"/>
        <dbReference type="ChEBI" id="CHEBI:30616"/>
        <dbReference type="ChEBI" id="CHEBI:61977"/>
        <dbReference type="ChEBI" id="CHEBI:456216"/>
        <dbReference type="EC" id="2.7.11.13"/>
    </reaction>
</comment>
<dbReference type="Pfam" id="PF00433">
    <property type="entry name" value="Pkinase_C"/>
    <property type="match status" value="1"/>
</dbReference>
<evidence type="ECO:0000256" key="6">
    <source>
        <dbReference type="ARBA" id="ARBA00022679"/>
    </source>
</evidence>
<feature type="binding site" evidence="19">
    <location>
        <position position="247"/>
    </location>
    <ligand>
        <name>a 1,2-diacyl-sn-glycero-3-phospho-(1D-myo-inositol-4,5-bisphosphate)</name>
        <dbReference type="ChEBI" id="CHEBI:58456"/>
    </ligand>
</feature>
<evidence type="ECO:0000259" key="24">
    <source>
        <dbReference type="PROSITE" id="PS50004"/>
    </source>
</evidence>
<dbReference type="PROSITE" id="PS50081">
    <property type="entry name" value="ZF_DAG_PE_2"/>
    <property type="match status" value="2"/>
</dbReference>
<evidence type="ECO:0000256" key="13">
    <source>
        <dbReference type="ARBA" id="ARBA00022837"/>
    </source>
</evidence>
<feature type="binding site" evidence="21">
    <location>
        <position position="248"/>
    </location>
    <ligand>
        <name>Ca(2+)</name>
        <dbReference type="ChEBI" id="CHEBI:29108"/>
        <label>2</label>
    </ligand>
</feature>
<comment type="catalytic activity">
    <reaction evidence="16">
        <text>L-seryl-[protein] + ATP = O-phospho-L-seryl-[protein] + ADP + H(+)</text>
        <dbReference type="Rhea" id="RHEA:17989"/>
        <dbReference type="Rhea" id="RHEA-COMP:9863"/>
        <dbReference type="Rhea" id="RHEA-COMP:11604"/>
        <dbReference type="ChEBI" id="CHEBI:15378"/>
        <dbReference type="ChEBI" id="CHEBI:29999"/>
        <dbReference type="ChEBI" id="CHEBI:30616"/>
        <dbReference type="ChEBI" id="CHEBI:83421"/>
        <dbReference type="ChEBI" id="CHEBI:456216"/>
        <dbReference type="EC" id="2.7.11.13"/>
    </reaction>
</comment>
<keyword evidence="6 17" id="KW-0808">Transferase</keyword>
<dbReference type="InterPro" id="IPR020454">
    <property type="entry name" value="DAG/PE-bd"/>
</dbReference>
<evidence type="ECO:0000256" key="16">
    <source>
        <dbReference type="ARBA" id="ARBA00047470"/>
    </source>
</evidence>
<evidence type="ECO:0000256" key="12">
    <source>
        <dbReference type="ARBA" id="ARBA00022833"/>
    </source>
</evidence>
<dbReference type="InterPro" id="IPR000719">
    <property type="entry name" value="Prot_kinase_dom"/>
</dbReference>
<protein>
    <recommendedName>
        <fullName evidence="3 17">Protein kinase C</fullName>
        <ecNumber evidence="3 17">2.7.11.13</ecNumber>
    </recommendedName>
</protein>
<evidence type="ECO:0000256" key="19">
    <source>
        <dbReference type="PIRSR" id="PIRSR000550-2"/>
    </source>
</evidence>
<dbReference type="PROSITE" id="PS00108">
    <property type="entry name" value="PROTEIN_KINASE_ST"/>
    <property type="match status" value="1"/>
</dbReference>
<feature type="domain" description="AGC-kinase C-terminal" evidence="27">
    <location>
        <begin position="605"/>
        <end position="675"/>
    </location>
</feature>
<comment type="cofactor">
    <cofactor evidence="21">
        <name>Ca(2+)</name>
        <dbReference type="ChEBI" id="CHEBI:29108"/>
    </cofactor>
    <text evidence="21">Binds 3 Ca(2+) ions per subunit. The ions are bound to the C2 domain.</text>
</comment>
<dbReference type="Gene3D" id="3.30.200.20">
    <property type="entry name" value="Phosphorylase Kinase, domain 1"/>
    <property type="match status" value="2"/>
</dbReference>
<dbReference type="Gene3D" id="2.60.40.150">
    <property type="entry name" value="C2 domain"/>
    <property type="match status" value="1"/>
</dbReference>
<keyword evidence="5" id="KW-0597">Phosphoprotein</keyword>
<keyword evidence="12" id="KW-0862">Zinc</keyword>
<dbReference type="InterPro" id="IPR014375">
    <property type="entry name" value="Protein_kinase_C_a/b/g"/>
</dbReference>
<evidence type="ECO:0000256" key="9">
    <source>
        <dbReference type="ARBA" id="ARBA00022741"/>
    </source>
</evidence>
<feature type="binding site" evidence="21">
    <location>
        <position position="249"/>
    </location>
    <ligand>
        <name>Ca(2+)</name>
        <dbReference type="ChEBI" id="CHEBI:29108"/>
        <label>1</label>
    </ligand>
</feature>
<evidence type="ECO:0000256" key="10">
    <source>
        <dbReference type="ARBA" id="ARBA00022771"/>
    </source>
</evidence>
<dbReference type="AlphaFoldDB" id="A0A8C2CXV3"/>
<keyword evidence="7 21" id="KW-0479">Metal-binding</keyword>
<dbReference type="InterPro" id="IPR017441">
    <property type="entry name" value="Protein_kinase_ATP_BS"/>
</dbReference>
<dbReference type="InterPro" id="IPR002219">
    <property type="entry name" value="PKC_DAG/PE"/>
</dbReference>
<feature type="region of interest" description="Disordered" evidence="23">
    <location>
        <begin position="1"/>
        <end position="34"/>
    </location>
</feature>
<dbReference type="GO" id="GO:0008270">
    <property type="term" value="F:zinc ion binding"/>
    <property type="evidence" value="ECO:0007669"/>
    <property type="project" value="UniProtKB-KW"/>
</dbReference>
<feature type="binding site" evidence="20 22">
    <location>
        <position position="375"/>
    </location>
    <ligand>
        <name>ATP</name>
        <dbReference type="ChEBI" id="CHEBI:30616"/>
    </ligand>
</feature>
<feature type="binding site" evidence="21">
    <location>
        <position position="254"/>
    </location>
    <ligand>
        <name>Ca(2+)</name>
        <dbReference type="ChEBI" id="CHEBI:29108"/>
        <label>1</label>
    </ligand>
</feature>
<evidence type="ECO:0000256" key="14">
    <source>
        <dbReference type="ARBA" id="ARBA00022840"/>
    </source>
</evidence>